<evidence type="ECO:0000256" key="6">
    <source>
        <dbReference type="ARBA" id="ARBA00023328"/>
    </source>
</evidence>
<proteinExistence type="inferred from homology"/>
<keyword evidence="5" id="KW-0539">Nucleus</keyword>
<evidence type="ECO:0000313" key="7">
    <source>
        <dbReference type="EMBL" id="KAE8148475.1"/>
    </source>
</evidence>
<keyword evidence="4" id="KW-0158">Chromosome</keyword>
<keyword evidence="6" id="KW-0137">Centromere</keyword>
<keyword evidence="8" id="KW-1185">Reference proteome</keyword>
<dbReference type="GO" id="GO:0005634">
    <property type="term" value="C:nucleus"/>
    <property type="evidence" value="ECO:0007669"/>
    <property type="project" value="UniProtKB-SubCell"/>
</dbReference>
<dbReference type="CDD" id="cd22647">
    <property type="entry name" value="CTF3_NTD_HEAT"/>
    <property type="match status" value="1"/>
</dbReference>
<dbReference type="Proteomes" id="UP000325780">
    <property type="component" value="Unassembled WGS sequence"/>
</dbReference>
<dbReference type="AlphaFoldDB" id="A0A5N6TQ62"/>
<evidence type="ECO:0000256" key="2">
    <source>
        <dbReference type="ARBA" id="ARBA00004584"/>
    </source>
</evidence>
<dbReference type="GO" id="GO:0000939">
    <property type="term" value="C:inner kinetochore"/>
    <property type="evidence" value="ECO:0007669"/>
    <property type="project" value="TreeGrafter"/>
</dbReference>
<accession>A0A5N6TQ62</accession>
<gene>
    <name evidence="7" type="ORF">BDV25DRAFT_141760</name>
</gene>
<protein>
    <submittedName>
        <fullName evidence="7">Mis6 domain protein</fullName>
    </submittedName>
</protein>
<reference evidence="7 8" key="1">
    <citation type="submission" date="2019-04" db="EMBL/GenBank/DDBJ databases">
        <title>Friends and foes A comparative genomics study of 23 Aspergillus species from section Flavi.</title>
        <authorList>
            <consortium name="DOE Joint Genome Institute"/>
            <person name="Kjaerbolling I."/>
            <person name="Vesth T."/>
            <person name="Frisvad J.C."/>
            <person name="Nybo J.L."/>
            <person name="Theobald S."/>
            <person name="Kildgaard S."/>
            <person name="Isbrandt T."/>
            <person name="Kuo A."/>
            <person name="Sato A."/>
            <person name="Lyhne E.K."/>
            <person name="Kogle M.E."/>
            <person name="Wiebenga A."/>
            <person name="Kun R.S."/>
            <person name="Lubbers R.J."/>
            <person name="Makela M.R."/>
            <person name="Barry K."/>
            <person name="Chovatia M."/>
            <person name="Clum A."/>
            <person name="Daum C."/>
            <person name="Haridas S."/>
            <person name="He G."/>
            <person name="LaButti K."/>
            <person name="Lipzen A."/>
            <person name="Mondo S."/>
            <person name="Riley R."/>
            <person name="Salamov A."/>
            <person name="Simmons B.A."/>
            <person name="Magnuson J.K."/>
            <person name="Henrissat B."/>
            <person name="Mortensen U.H."/>
            <person name="Larsen T.O."/>
            <person name="Devries R.P."/>
            <person name="Grigoriev I.V."/>
            <person name="Machida M."/>
            <person name="Baker S.E."/>
            <person name="Andersen M.R."/>
        </authorList>
    </citation>
    <scope>NUCLEOTIDE SEQUENCE [LARGE SCALE GENOMIC DNA]</scope>
    <source>
        <strain evidence="7 8">IBT 18842</strain>
    </source>
</reference>
<evidence type="ECO:0000256" key="1">
    <source>
        <dbReference type="ARBA" id="ARBA00004123"/>
    </source>
</evidence>
<dbReference type="InterPro" id="IPR012485">
    <property type="entry name" value="CENP-I"/>
</dbReference>
<sequence length="734" mass="82370">MSSDAESGAEVRPTNLLDAIEHLEAVAFVPSKQRYTDAGQLAKTIATHSYEGGLPQAHLERLVKILTARTHLDQGTTTTLIKNLYPVEGVPSKLVTQVVCCLGPNKNKPTPATQSLLLRWLIMVHEFLTDKSHLSKLYAVLFNYLDMISLRKPLCHLLSLITRRKHVKPFRIQALMELVVNAGGDERELITLLKVFKNYCPDVIVGDPGFSGRKGLFFKHPDPEWSDHVKHLQDTNLERMQQTTQPASFQAIRRGASKRTKLEVLVPSVQTSRVSYNHTSLEELRGVDHFVDKLDRIELPNQVISMIGDNMAQKYLYLVGPESASRRLDDWWLSFFHDALDDAEDNGGMLESLDYVLTLTVGYVQYTKEIPPAILSFLKSYLQSWNGRDSKEQILSLFEYLDIEDFDSVRKDYLIPLESAILQNGVLSRSNLLELYSSLIRQWGVKLRSQPFTMEESIPLARLISHAELLALSILECPAPVQQTHYGSSEAPRPVTLSVTEYYCTLAELFTHASLNGNIRISVPMAPTIYTLVFTPISSVISITSSVLAGYKSSFEASLTSQALQTPGSSDSLYPTQLVGQFNGYIMDICNLLWRNRGLNAEDPNALGCLIPPSTIASLSKYIREMTDGARDRRRETTFPHNIASIFSLSHHVALCNMSAACFADFEDENNIAEDQPRLRRPVTQKALSSLEKEGGAKLSWQEYRIRMLDWLDATGSVGIGSLMRSTMKALRKE</sequence>
<evidence type="ECO:0000256" key="3">
    <source>
        <dbReference type="ARBA" id="ARBA00005470"/>
    </source>
</evidence>
<evidence type="ECO:0000313" key="8">
    <source>
        <dbReference type="Proteomes" id="UP000325780"/>
    </source>
</evidence>
<comment type="subcellular location">
    <subcellularLocation>
        <location evidence="2">Chromosome</location>
        <location evidence="2">Centromere</location>
    </subcellularLocation>
    <subcellularLocation>
        <location evidence="1">Nucleus</location>
    </subcellularLocation>
</comment>
<evidence type="ECO:0000256" key="5">
    <source>
        <dbReference type="ARBA" id="ARBA00023242"/>
    </source>
</evidence>
<name>A0A5N6TQ62_ASPAV</name>
<organism evidence="7 8">
    <name type="scientific">Aspergillus avenaceus</name>
    <dbReference type="NCBI Taxonomy" id="36643"/>
    <lineage>
        <taxon>Eukaryota</taxon>
        <taxon>Fungi</taxon>
        <taxon>Dikarya</taxon>
        <taxon>Ascomycota</taxon>
        <taxon>Pezizomycotina</taxon>
        <taxon>Eurotiomycetes</taxon>
        <taxon>Eurotiomycetidae</taxon>
        <taxon>Eurotiales</taxon>
        <taxon>Aspergillaceae</taxon>
        <taxon>Aspergillus</taxon>
        <taxon>Aspergillus subgen. Circumdati</taxon>
    </lineage>
</organism>
<dbReference type="OrthoDB" id="378564at2759"/>
<dbReference type="PANTHER" id="PTHR48208">
    <property type="entry name" value="CENTROMERE PROTEIN I"/>
    <property type="match status" value="1"/>
</dbReference>
<dbReference type="PANTHER" id="PTHR48208:SF2">
    <property type="entry name" value="CENTROMERE PROTEIN I"/>
    <property type="match status" value="1"/>
</dbReference>
<dbReference type="GO" id="GO:0034080">
    <property type="term" value="P:CENP-A containing chromatin assembly"/>
    <property type="evidence" value="ECO:0007669"/>
    <property type="project" value="TreeGrafter"/>
</dbReference>
<dbReference type="GO" id="GO:0000070">
    <property type="term" value="P:mitotic sister chromatid segregation"/>
    <property type="evidence" value="ECO:0007669"/>
    <property type="project" value="TreeGrafter"/>
</dbReference>
<dbReference type="EMBL" id="ML742159">
    <property type="protein sequence ID" value="KAE8148475.1"/>
    <property type="molecule type" value="Genomic_DNA"/>
</dbReference>
<evidence type="ECO:0000256" key="4">
    <source>
        <dbReference type="ARBA" id="ARBA00022454"/>
    </source>
</evidence>
<dbReference type="Pfam" id="PF07778">
    <property type="entry name" value="CENP-I"/>
    <property type="match status" value="1"/>
</dbReference>
<comment type="similarity">
    <text evidence="3">Belongs to the CENP-I/CTF3 family.</text>
</comment>